<dbReference type="Proteomes" id="UP000015101">
    <property type="component" value="Unassembled WGS sequence"/>
</dbReference>
<reference evidence="1 3" key="2">
    <citation type="journal article" date="2013" name="Nature">
        <title>Insights into bilaterian evolution from three spiralian genomes.</title>
        <authorList>
            <person name="Simakov O."/>
            <person name="Marletaz F."/>
            <person name="Cho S.J."/>
            <person name="Edsinger-Gonzales E."/>
            <person name="Havlak P."/>
            <person name="Hellsten U."/>
            <person name="Kuo D.H."/>
            <person name="Larsson T."/>
            <person name="Lv J."/>
            <person name="Arendt D."/>
            <person name="Savage R."/>
            <person name="Osoegawa K."/>
            <person name="de Jong P."/>
            <person name="Grimwood J."/>
            <person name="Chapman J.A."/>
            <person name="Shapiro H."/>
            <person name="Aerts A."/>
            <person name="Otillar R.P."/>
            <person name="Terry A.Y."/>
            <person name="Boore J.L."/>
            <person name="Grigoriev I.V."/>
            <person name="Lindberg D.R."/>
            <person name="Seaver E.C."/>
            <person name="Weisblat D.A."/>
            <person name="Putnam N.H."/>
            <person name="Rokhsar D.S."/>
        </authorList>
    </citation>
    <scope>NUCLEOTIDE SEQUENCE</scope>
</reference>
<evidence type="ECO:0000313" key="2">
    <source>
        <dbReference type="EnsemblMetazoa" id="HelroP165461"/>
    </source>
</evidence>
<dbReference type="GeneID" id="20201043"/>
<gene>
    <name evidence="2" type="primary">20201043</name>
    <name evidence="1" type="ORF">HELRODRAFT_165461</name>
</gene>
<dbReference type="RefSeq" id="XP_009030281.1">
    <property type="nucleotide sequence ID" value="XM_009032033.1"/>
</dbReference>
<dbReference type="CTD" id="20201043"/>
<reference evidence="3" key="1">
    <citation type="submission" date="2012-12" db="EMBL/GenBank/DDBJ databases">
        <authorList>
            <person name="Hellsten U."/>
            <person name="Grimwood J."/>
            <person name="Chapman J.A."/>
            <person name="Shapiro H."/>
            <person name="Aerts A."/>
            <person name="Otillar R.P."/>
            <person name="Terry A.Y."/>
            <person name="Boore J.L."/>
            <person name="Simakov O."/>
            <person name="Marletaz F."/>
            <person name="Cho S.-J."/>
            <person name="Edsinger-Gonzales E."/>
            <person name="Havlak P."/>
            <person name="Kuo D.-H."/>
            <person name="Larsson T."/>
            <person name="Lv J."/>
            <person name="Arendt D."/>
            <person name="Savage R."/>
            <person name="Osoegawa K."/>
            <person name="de Jong P."/>
            <person name="Lindberg D.R."/>
            <person name="Seaver E.C."/>
            <person name="Weisblat D.A."/>
            <person name="Putnam N.H."/>
            <person name="Grigoriev I.V."/>
            <person name="Rokhsar D.S."/>
        </authorList>
    </citation>
    <scope>NUCLEOTIDE SEQUENCE</scope>
</reference>
<dbReference type="EMBL" id="KB097700">
    <property type="protein sequence ID" value="ESN91427.1"/>
    <property type="molecule type" value="Genomic_DNA"/>
</dbReference>
<dbReference type="InParanoid" id="T1EWU3"/>
<evidence type="ECO:0000313" key="1">
    <source>
        <dbReference type="EMBL" id="ESN91427.1"/>
    </source>
</evidence>
<dbReference type="OrthoDB" id="10054162at2759"/>
<dbReference type="AlphaFoldDB" id="T1EWU3"/>
<dbReference type="HOGENOM" id="CLU_1429475_0_0_1"/>
<organism evidence="2 3">
    <name type="scientific">Helobdella robusta</name>
    <name type="common">Californian leech</name>
    <dbReference type="NCBI Taxonomy" id="6412"/>
    <lineage>
        <taxon>Eukaryota</taxon>
        <taxon>Metazoa</taxon>
        <taxon>Spiralia</taxon>
        <taxon>Lophotrochozoa</taxon>
        <taxon>Annelida</taxon>
        <taxon>Clitellata</taxon>
        <taxon>Hirudinea</taxon>
        <taxon>Rhynchobdellida</taxon>
        <taxon>Glossiphoniidae</taxon>
        <taxon>Helobdella</taxon>
    </lineage>
</organism>
<reference evidence="2" key="3">
    <citation type="submission" date="2015-06" db="UniProtKB">
        <authorList>
            <consortium name="EnsemblMetazoa"/>
        </authorList>
    </citation>
    <scope>IDENTIFICATION</scope>
</reference>
<sequence length="190" mass="21557">MLLALAFVEPDNVIQAFEKLTESDQYLDEVMLIANFFEDTYIGRPQRRDRRLHRAFQQTCGASHQSIYRFIEFLKKHQAAQNCDAVQLLMGNPGNSKNLKYQTISHRIKTFELKLALVWSFLFDRNKWSRRSSSRANCSGASCPGASCLRANCWSKLSRSKLFGVSCGGRDFRGELSGGELSTSHHGHSC</sequence>
<accession>T1EWU3</accession>
<evidence type="ECO:0000313" key="3">
    <source>
        <dbReference type="Proteomes" id="UP000015101"/>
    </source>
</evidence>
<proteinExistence type="predicted"/>
<dbReference type="EnsemblMetazoa" id="HelroT165461">
    <property type="protein sequence ID" value="HelroP165461"/>
    <property type="gene ID" value="HelroG165461"/>
</dbReference>
<dbReference type="EMBL" id="AMQM01002061">
    <property type="status" value="NOT_ANNOTATED_CDS"/>
    <property type="molecule type" value="Genomic_DNA"/>
</dbReference>
<keyword evidence="3" id="KW-1185">Reference proteome</keyword>
<dbReference type="KEGG" id="hro:HELRODRAFT_165461"/>
<protein>
    <submittedName>
        <fullName evidence="1 2">Uncharacterized protein</fullName>
    </submittedName>
</protein>
<name>T1EWU3_HELRO</name>